<dbReference type="SMART" id="SM00184">
    <property type="entry name" value="RING"/>
    <property type="match status" value="1"/>
</dbReference>
<evidence type="ECO:0000256" key="1">
    <source>
        <dbReference type="ARBA" id="ARBA00004167"/>
    </source>
</evidence>
<evidence type="ECO:0000256" key="10">
    <source>
        <dbReference type="SAM" id="MobiDB-lite"/>
    </source>
</evidence>
<evidence type="ECO:0000256" key="5">
    <source>
        <dbReference type="ARBA" id="ARBA00022833"/>
    </source>
</evidence>
<feature type="compositionally biased region" description="Gly residues" evidence="10">
    <location>
        <begin position="101"/>
        <end position="112"/>
    </location>
</feature>
<dbReference type="InterPro" id="IPR001841">
    <property type="entry name" value="Znf_RING"/>
</dbReference>
<organism evidence="13">
    <name type="scientific">Setaria italica</name>
    <name type="common">Foxtail millet</name>
    <name type="synonym">Panicum italicum</name>
    <dbReference type="NCBI Taxonomy" id="4555"/>
    <lineage>
        <taxon>Eukaryota</taxon>
        <taxon>Viridiplantae</taxon>
        <taxon>Streptophyta</taxon>
        <taxon>Embryophyta</taxon>
        <taxon>Tracheophyta</taxon>
        <taxon>Spermatophyta</taxon>
        <taxon>Magnoliopsida</taxon>
        <taxon>Liliopsida</taxon>
        <taxon>Poales</taxon>
        <taxon>Poaceae</taxon>
        <taxon>PACMAD clade</taxon>
        <taxon>Panicoideae</taxon>
        <taxon>Panicodae</taxon>
        <taxon>Paniceae</taxon>
        <taxon>Cenchrinae</taxon>
        <taxon>Setaria</taxon>
    </lineage>
</organism>
<keyword evidence="5" id="KW-0862">Zinc</keyword>
<dbReference type="InterPro" id="IPR013083">
    <property type="entry name" value="Znf_RING/FYVE/PHD"/>
</dbReference>
<evidence type="ECO:0000256" key="11">
    <source>
        <dbReference type="SAM" id="Phobius"/>
    </source>
</evidence>
<evidence type="ECO:0000256" key="9">
    <source>
        <dbReference type="PROSITE-ProRule" id="PRU00175"/>
    </source>
</evidence>
<keyword evidence="3 11" id="KW-0812">Transmembrane</keyword>
<dbReference type="GO" id="GO:0008270">
    <property type="term" value="F:zinc ion binding"/>
    <property type="evidence" value="ECO:0007669"/>
    <property type="project" value="UniProtKB-KW"/>
</dbReference>
<dbReference type="GO" id="GO:0016740">
    <property type="term" value="F:transferase activity"/>
    <property type="evidence" value="ECO:0007669"/>
    <property type="project" value="UniProtKB-KW"/>
</dbReference>
<keyword evidence="6 11" id="KW-1133">Transmembrane helix</keyword>
<dbReference type="STRING" id="4555.A0A368QI10"/>
<dbReference type="PROSITE" id="PS50089">
    <property type="entry name" value="ZF_RING_2"/>
    <property type="match status" value="1"/>
</dbReference>
<dbReference type="AlphaFoldDB" id="A0A368QI10"/>
<dbReference type="CDD" id="cd16461">
    <property type="entry name" value="RING-H2_EL5-like"/>
    <property type="match status" value="1"/>
</dbReference>
<evidence type="ECO:0000256" key="3">
    <source>
        <dbReference type="ARBA" id="ARBA00022692"/>
    </source>
</evidence>
<dbReference type="PANTHER" id="PTHR46905:SF7">
    <property type="entry name" value="RING-H2 FINGER PROTEIN ATL78"/>
    <property type="match status" value="1"/>
</dbReference>
<keyword evidence="2" id="KW-0808">Transferase</keyword>
<comment type="similarity">
    <text evidence="8">Belongs to the RING-type zinc finger family. ATL subfamily.</text>
</comment>
<gene>
    <name evidence="13" type="ORF">SETIT_3G227200v2</name>
</gene>
<reference evidence="13" key="2">
    <citation type="submission" date="2015-07" db="EMBL/GenBank/DDBJ databases">
        <authorList>
            <person name="Noorani M."/>
        </authorList>
    </citation>
    <scope>NUCLEOTIDE SEQUENCE</scope>
    <source>
        <strain evidence="13">Yugu1</strain>
    </source>
</reference>
<dbReference type="GO" id="GO:0016567">
    <property type="term" value="P:protein ubiquitination"/>
    <property type="evidence" value="ECO:0007669"/>
    <property type="project" value="InterPro"/>
</dbReference>
<proteinExistence type="inferred from homology"/>
<evidence type="ECO:0000256" key="4">
    <source>
        <dbReference type="ARBA" id="ARBA00022723"/>
    </source>
</evidence>
<evidence type="ECO:0000256" key="8">
    <source>
        <dbReference type="ARBA" id="ARBA00024209"/>
    </source>
</evidence>
<dbReference type="GO" id="GO:0016020">
    <property type="term" value="C:membrane"/>
    <property type="evidence" value="ECO:0007669"/>
    <property type="project" value="UniProtKB-SubCell"/>
</dbReference>
<keyword evidence="4" id="KW-0479">Metal-binding</keyword>
<dbReference type="PANTHER" id="PTHR46905">
    <property type="entry name" value="RING-H2 FINGER PROTEIN ATL78"/>
    <property type="match status" value="1"/>
</dbReference>
<dbReference type="InterPro" id="IPR044602">
    <property type="entry name" value="ATL10/ATL72-79-like"/>
</dbReference>
<name>A0A368QI10_SETIT</name>
<keyword evidence="7 11" id="KW-0472">Membrane</keyword>
<dbReference type="KEGG" id="sita:101755108"/>
<evidence type="ECO:0000256" key="2">
    <source>
        <dbReference type="ARBA" id="ARBA00022679"/>
    </source>
</evidence>
<keyword evidence="9" id="KW-0863">Zinc-finger</keyword>
<dbReference type="SUPFAM" id="SSF57850">
    <property type="entry name" value="RING/U-box"/>
    <property type="match status" value="1"/>
</dbReference>
<sequence>MDARMHYSRPLLLQLQQGPAVSPAPAPATTAGAVPDALSVPAPADAFTFLNANAILILALLVCGLVVALALHVVLTCALRVTRRACRHSGAADGDAPQQGPGNGTGGGGGAGQQAAAARHGGKPRRLTKLVQALPCLAYSSGLELAGSSRSECAICLAAFARGEAVRVLPRCNHGFHARCIDRWLASRPTCPTCRQAPFAQTTALLQPDGSGQAPAAVPLVRVVIVGDRVARLVES</sequence>
<reference evidence="13" key="1">
    <citation type="journal article" date="2012" name="Nat. Biotechnol.">
        <title>Reference genome sequence of the model plant Setaria.</title>
        <authorList>
            <person name="Bennetzen J.L."/>
            <person name="Schmutz J."/>
            <person name="Wang H."/>
            <person name="Percifield R."/>
            <person name="Hawkins J."/>
            <person name="Pontaroli A.C."/>
            <person name="Estep M."/>
            <person name="Feng L."/>
            <person name="Vaughn J.N."/>
            <person name="Grimwood J."/>
            <person name="Jenkins J."/>
            <person name="Barry K."/>
            <person name="Lindquist E."/>
            <person name="Hellsten U."/>
            <person name="Deshpande S."/>
            <person name="Wang X."/>
            <person name="Wu X."/>
            <person name="Mitros T."/>
            <person name="Triplett J."/>
            <person name="Yang X."/>
            <person name="Ye C.Y."/>
            <person name="Mauro-Herrera M."/>
            <person name="Wang L."/>
            <person name="Li P."/>
            <person name="Sharma M."/>
            <person name="Sharma R."/>
            <person name="Ronald P.C."/>
            <person name="Panaud O."/>
            <person name="Kellogg E.A."/>
            <person name="Brutnell T.P."/>
            <person name="Doust A.N."/>
            <person name="Tuskan G.A."/>
            <person name="Rokhsar D."/>
            <person name="Devos K.M."/>
        </authorList>
    </citation>
    <scope>NUCLEOTIDE SEQUENCE [LARGE SCALE GENOMIC DNA]</scope>
    <source>
        <strain evidence="13">Yugu1</strain>
    </source>
</reference>
<comment type="subcellular location">
    <subcellularLocation>
        <location evidence="1">Membrane</location>
        <topology evidence="1">Single-pass membrane protein</topology>
    </subcellularLocation>
</comment>
<evidence type="ECO:0000256" key="6">
    <source>
        <dbReference type="ARBA" id="ARBA00022989"/>
    </source>
</evidence>
<dbReference type="Gene3D" id="3.30.40.10">
    <property type="entry name" value="Zinc/RING finger domain, C3HC4 (zinc finger)"/>
    <property type="match status" value="1"/>
</dbReference>
<accession>A0A368QI10</accession>
<dbReference type="Pfam" id="PF13639">
    <property type="entry name" value="zf-RING_2"/>
    <property type="match status" value="1"/>
</dbReference>
<feature type="domain" description="RING-type" evidence="12">
    <location>
        <begin position="153"/>
        <end position="195"/>
    </location>
</feature>
<feature type="transmembrane region" description="Helical" evidence="11">
    <location>
        <begin position="54"/>
        <end position="79"/>
    </location>
</feature>
<evidence type="ECO:0000259" key="12">
    <source>
        <dbReference type="PROSITE" id="PS50089"/>
    </source>
</evidence>
<dbReference type="OrthoDB" id="8062037at2759"/>
<protein>
    <recommendedName>
        <fullName evidence="12">RING-type domain-containing protein</fullName>
    </recommendedName>
</protein>
<evidence type="ECO:0000256" key="7">
    <source>
        <dbReference type="ARBA" id="ARBA00023136"/>
    </source>
</evidence>
<evidence type="ECO:0000313" key="13">
    <source>
        <dbReference type="EMBL" id="RCV17532.1"/>
    </source>
</evidence>
<feature type="region of interest" description="Disordered" evidence="10">
    <location>
        <begin position="89"/>
        <end position="119"/>
    </location>
</feature>
<dbReference type="EMBL" id="CM003530">
    <property type="protein sequence ID" value="RCV17532.1"/>
    <property type="molecule type" value="Genomic_DNA"/>
</dbReference>